<protein>
    <submittedName>
        <fullName evidence="4">FctA domain-containing protein</fullName>
    </submittedName>
</protein>
<dbReference type="Pfam" id="PF24547">
    <property type="entry name" value="DUF7601"/>
    <property type="match status" value="1"/>
</dbReference>
<keyword evidence="2" id="KW-0812">Transmembrane</keyword>
<dbReference type="Gene3D" id="2.60.40.3050">
    <property type="match status" value="9"/>
</dbReference>
<keyword evidence="2" id="KW-1133">Transmembrane helix</keyword>
<dbReference type="Pfam" id="PF12892">
    <property type="entry name" value="FctA"/>
    <property type="match status" value="9"/>
</dbReference>
<dbReference type="Gene3D" id="3.40.50.410">
    <property type="entry name" value="von Willebrand factor, type A domain"/>
    <property type="match status" value="1"/>
</dbReference>
<sequence>MLLKRRRKVRKSLLAVFAFITCMAMGMTLFWSQSNIVYASENTADPSTAMNYQETYNQGSTQYAGRIWTDKSVSTSVQYGNTELKVDKEKEDFLVTFSALSSAQTIKSQTASPIDVVFVLDFSASMTWGVDSQKVSNPDGSDSRIKYLVDSLNNTIDTLVNANENNRIGIVTFNRVGQVFMDLTSAKEIKAKNIKNKNYLELVNFSGTNGQDDGQSTVENHINNDSRKTDSKTNIHYGLNEAMQMLMGVEDTTVIIEGKNVQRIPNVVLMSDGAPTTIFSDQGLKDWWEDLSTTQNESIGWGDNSNAWSANGMLPMMTASYMKNVVTEHYFNDQMNIYTIGFSTNQQTAEMVELANLVLNPLDNFDGQSKVEEINRIFEAWDNYENNREATVHYVTKSDKVEDRVIYNYILNHPSKNDITTLKYNTAYYPANNSSELDQAFESITNSMVDQGKAPTEVTGALTNSGYITYTDTIGDYMELKDVKGLVIGDKFFEGNYDKNTNSITLDTANDIFVNNVYGEQDLRNLQITISETEENERQVLTMKIPASLIPIVHDIVELDASDSVTGQKEEKMYPMRLVYSVGLKEDVLQSDGNINYSVVSNDYIQNHMDGEGNVLFFSNYYDGTNSSLTSKTAGNAFVEYEPAHDNSYYFIQEDTPIYLDNMGTRHATSIDPDTTYYVPFTYYENQQKVTTYEARLGSIMSGYTKSIENYAYLEAGAPRLGNIADFTKDKSPNETNTAVTSYAPTFQYRTEGDAQSGTFRVYLGNNGELKVPTASLTIQKNVTADEGLTAPDATFTFEITSQAKKSTTVKAYVTEESKEPVSMDVRFDEDGKARVTLQESQSIEFMGMEKADYQIQEINIPDGFTLKDVSGADNLTDENIASGTVGAGETVVFTNNYSVDPVTSTDLKLPLSGTKTMEGRDFQYGDSFTFTIAAAQATPDAPLPKDENSKDVTSVTINPESENATNFKFDGVITFDKPGEYRYIIRESIPTGDEKLPGVDYDSAVYRLNIVIKDNGDGTLALADINEISGTVGGLSYPSNPFIQKYVNGAFEANPVNTIGFVNDYNAEEATISIQGTKILDVIHSYRKLVDGEFTFKIEGLGSNKDGGDVFDDDSTQPMPLTEDGNVNTTAQNIANGDVNFGEMTFTQDMVGKTFGYKITEVLSQDVTSEHPTWNGLTYDTSEKIVKVTVTDDGQGNVVATVTPNDGEDGVVNNFTFTNTYEPTSIVIGDETNAGIQVQKTLSGRDWENDESFTFTLTPVDNAPMPEGEDNDILTLTKPASGNVQKGSFGKITFDEIGVYKYQISEELPDGVDKDHPSKNGITYDTHVTTATVTVTEENGQLKADIAYTDGNVAAFTNTYSTTAFTGVPTSFNFTKELVGRDWTKEDVFTFTLTGLEGAPMPEGSNEQTKTIEVTKDTAQDFDFGTITYTQPGNYQYQVVENIPAETNGILYDDHTANVTVVVEDTGDGTLSAVAQAQQNTTFTNTYSTTSLDYDAVGALRIQKNMIGKSIDQDEFTFTVTAQDKESSEKNGQEITKVTVPAQEQINSDGSYTSIISVFDSMKFDQKDIGKTFTYLIKEVIPDNKPGYTYDQAEHTVTIRVSDNGNGTLSVQTTVDDQVFDQNAVVVFNNRYDASGTLGGQGATKIQATKTLNGRDMLASEFNFVITNTKDATKTSVSSGTNQSAANGQAANIEFTPITYTTQQLNADVANGLAIKEQNTYIYNYTVEEMTPVTGVQSVRSSFTFQVQVTDQGDGTLAIEVIYPEGTTALDFVNVYGQNAKASIDMKGTKVLQANSGANIPDITGKYQFTITGSEGAPMPSITTVTNDASGNVDFGLIEYTMENVFGNVEETTEDTQQVDASTRSKTFIYTISESGAVAGVTNDSTVKTVTVTVTDNGDGTLSVVSTPTQGPKFTFVNVYQTTTVTSSPTDGTVSIQKELKGQNLEAGQFTFQMKDTAGNVVSEATNDADGNVAFAPITFDKAGTYQYSISEFNTGVLGMNYDASVYNAVATVTDQGDGTLKVEWTVTKDQKAVDSIVFKNTYAPISSANVQLGAIKKLEGKELSDGQFTFELKDEEGNVVSKATNNEKGMINFEPIDFDKAGNYSYTISEVNDGQEGIQYDESIYDIVIHVEDDHKGHIVVTTCDITKDGDTQEAIIFTNAYQENEQPGNGGQEDPGQNTDGSDTAAKTGAGLFISLIGSAASLMGLLLVWRKRA</sequence>
<reference evidence="4" key="1">
    <citation type="submission" date="2023-01" db="EMBL/GenBank/DDBJ databases">
        <title>Human gut microbiome strain richness.</title>
        <authorList>
            <person name="Chen-Liaw A."/>
        </authorList>
    </citation>
    <scope>NUCLEOTIDE SEQUENCE</scope>
    <source>
        <strain evidence="4">D8_m1001271B151109d0_201107</strain>
    </source>
</reference>
<organism evidence="4 5">
    <name type="scientific">Faecalicoccus pleomorphus</name>
    <dbReference type="NCBI Taxonomy" id="1323"/>
    <lineage>
        <taxon>Bacteria</taxon>
        <taxon>Bacillati</taxon>
        <taxon>Bacillota</taxon>
        <taxon>Erysipelotrichia</taxon>
        <taxon>Erysipelotrichales</taxon>
        <taxon>Erysipelotrichaceae</taxon>
        <taxon>Faecalicoccus</taxon>
    </lineage>
</organism>
<dbReference type="NCBIfam" id="TIGR03786">
    <property type="entry name" value="strep_pil_rpt"/>
    <property type="match status" value="6"/>
</dbReference>
<dbReference type="InterPro" id="IPR055382">
    <property type="entry name" value="DUF7601"/>
</dbReference>
<evidence type="ECO:0000259" key="3">
    <source>
        <dbReference type="PROSITE" id="PS50234"/>
    </source>
</evidence>
<feature type="transmembrane region" description="Helical" evidence="2">
    <location>
        <begin position="2193"/>
        <end position="2213"/>
    </location>
</feature>
<gene>
    <name evidence="4" type="ORF">PND82_09310</name>
</gene>
<dbReference type="PROSITE" id="PS50234">
    <property type="entry name" value="VWFA"/>
    <property type="match status" value="1"/>
</dbReference>
<dbReference type="Gene3D" id="2.60.40.1140">
    <property type="entry name" value="Collagen-binding surface protein Cna, B-type domain"/>
    <property type="match status" value="1"/>
</dbReference>
<dbReference type="SUPFAM" id="SSF53300">
    <property type="entry name" value="vWA-like"/>
    <property type="match status" value="1"/>
</dbReference>
<dbReference type="Proteomes" id="UP001212981">
    <property type="component" value="Unassembled WGS sequence"/>
</dbReference>
<comment type="caution">
    <text evidence="4">The sequence shown here is derived from an EMBL/GenBank/DDBJ whole genome shotgun (WGS) entry which is preliminary data.</text>
</comment>
<feature type="domain" description="VWFA" evidence="3">
    <location>
        <begin position="115"/>
        <end position="381"/>
    </location>
</feature>
<dbReference type="SMART" id="SM00327">
    <property type="entry name" value="VWA"/>
    <property type="match status" value="1"/>
</dbReference>
<evidence type="ECO:0000313" key="4">
    <source>
        <dbReference type="EMBL" id="MDB7983013.1"/>
    </source>
</evidence>
<name>A0AAW6CRM5_9FIRM</name>
<dbReference type="InterPro" id="IPR002035">
    <property type="entry name" value="VWF_A"/>
</dbReference>
<dbReference type="RefSeq" id="WP_272003343.1">
    <property type="nucleotide sequence ID" value="NZ_JAQLXO010000019.1"/>
</dbReference>
<dbReference type="CDD" id="cd00198">
    <property type="entry name" value="vWFA"/>
    <property type="match status" value="1"/>
</dbReference>
<dbReference type="InterPro" id="IPR038174">
    <property type="entry name" value="Strep_pil_link_sf"/>
</dbReference>
<evidence type="ECO:0000256" key="2">
    <source>
        <dbReference type="SAM" id="Phobius"/>
    </source>
</evidence>
<proteinExistence type="predicted"/>
<evidence type="ECO:0000313" key="5">
    <source>
        <dbReference type="Proteomes" id="UP001212981"/>
    </source>
</evidence>
<feature type="region of interest" description="Disordered" evidence="1">
    <location>
        <begin position="2166"/>
        <end position="2187"/>
    </location>
</feature>
<dbReference type="InterPro" id="IPR022464">
    <property type="entry name" value="Strep_pil_isopept_link"/>
</dbReference>
<evidence type="ECO:0000256" key="1">
    <source>
        <dbReference type="SAM" id="MobiDB-lite"/>
    </source>
</evidence>
<dbReference type="InterPro" id="IPR036465">
    <property type="entry name" value="vWFA_dom_sf"/>
</dbReference>
<accession>A0AAW6CRM5</accession>
<keyword evidence="2" id="KW-0472">Membrane</keyword>
<dbReference type="EMBL" id="JAQLXO010000019">
    <property type="protein sequence ID" value="MDB7983013.1"/>
    <property type="molecule type" value="Genomic_DNA"/>
</dbReference>